<evidence type="ECO:0000259" key="4">
    <source>
        <dbReference type="Pfam" id="PF03828"/>
    </source>
</evidence>
<sequence>MRPIISHETDSLPLIDDFYEKRDLYESDIDTIIARIGTPDKPWNLGGLFVEFLSFYGSRLHQNEVVQLYTSEEVKKDRSRWSRKLLQISDPFRTDNVVTFSKAYQAYFFNCFLKSYLYFAIPQTASGPMLDVTLYQKMSESPLKKKAKPDTPKAANSLQSKQQENARKEKMDLSDLLPNDIDVSFRVFLVDSLPIFSFIFSSFLGYNQFFTTTNQSLQLPLRFLDSLSTSRFISS</sequence>
<evidence type="ECO:0000256" key="3">
    <source>
        <dbReference type="SAM" id="MobiDB-lite"/>
    </source>
</evidence>
<evidence type="ECO:0000313" key="6">
    <source>
        <dbReference type="Proteomes" id="UP000271162"/>
    </source>
</evidence>
<organism evidence="7">
    <name type="scientific">Nippostrongylus brasiliensis</name>
    <name type="common">Rat hookworm</name>
    <dbReference type="NCBI Taxonomy" id="27835"/>
    <lineage>
        <taxon>Eukaryota</taxon>
        <taxon>Metazoa</taxon>
        <taxon>Ecdysozoa</taxon>
        <taxon>Nematoda</taxon>
        <taxon>Chromadorea</taxon>
        <taxon>Rhabditida</taxon>
        <taxon>Rhabditina</taxon>
        <taxon>Rhabditomorpha</taxon>
        <taxon>Strongyloidea</taxon>
        <taxon>Heligmosomidae</taxon>
        <taxon>Nippostrongylus</taxon>
    </lineage>
</organism>
<proteinExistence type="predicted"/>
<protein>
    <submittedName>
        <fullName evidence="7">PAP-associated domain-containing protein</fullName>
    </submittedName>
</protein>
<evidence type="ECO:0000313" key="7">
    <source>
        <dbReference type="WBParaSite" id="NBR_0000410901-mRNA-1"/>
    </source>
</evidence>
<dbReference type="Pfam" id="PF03828">
    <property type="entry name" value="PAP_assoc"/>
    <property type="match status" value="1"/>
</dbReference>
<name>A0A0N4XNK7_NIPBR</name>
<reference evidence="5 6" key="2">
    <citation type="submission" date="2018-11" db="EMBL/GenBank/DDBJ databases">
        <authorList>
            <consortium name="Pathogen Informatics"/>
        </authorList>
    </citation>
    <scope>NUCLEOTIDE SEQUENCE [LARGE SCALE GENOMIC DNA]</scope>
</reference>
<dbReference type="EMBL" id="UYSL01007095">
    <property type="protein sequence ID" value="VDL67699.1"/>
    <property type="molecule type" value="Genomic_DNA"/>
</dbReference>
<evidence type="ECO:0000313" key="5">
    <source>
        <dbReference type="EMBL" id="VDL67699.1"/>
    </source>
</evidence>
<accession>A0A0N4XNK7</accession>
<dbReference type="Gene3D" id="1.10.1410.10">
    <property type="match status" value="1"/>
</dbReference>
<dbReference type="GO" id="GO:0046872">
    <property type="term" value="F:metal ion binding"/>
    <property type="evidence" value="ECO:0007669"/>
    <property type="project" value="UniProtKB-KW"/>
</dbReference>
<keyword evidence="1" id="KW-0479">Metal-binding</keyword>
<dbReference type="OMA" id="KITAACT"/>
<evidence type="ECO:0000256" key="2">
    <source>
        <dbReference type="ARBA" id="ARBA00022842"/>
    </source>
</evidence>
<keyword evidence="2" id="KW-0460">Magnesium</keyword>
<gene>
    <name evidence="5" type="ORF">NBR_LOCUS4110</name>
</gene>
<dbReference type="STRING" id="27835.A0A0N4XNK7"/>
<evidence type="ECO:0000256" key="1">
    <source>
        <dbReference type="ARBA" id="ARBA00022723"/>
    </source>
</evidence>
<dbReference type="WBParaSite" id="NBR_0000410901-mRNA-1">
    <property type="protein sequence ID" value="NBR_0000410901-mRNA-1"/>
    <property type="gene ID" value="NBR_0000410901"/>
</dbReference>
<keyword evidence="6" id="KW-1185">Reference proteome</keyword>
<dbReference type="AlphaFoldDB" id="A0A0N4XNK7"/>
<dbReference type="InterPro" id="IPR002058">
    <property type="entry name" value="PAP_assoc"/>
</dbReference>
<reference evidence="7" key="1">
    <citation type="submission" date="2017-02" db="UniProtKB">
        <authorList>
            <consortium name="WormBaseParasite"/>
        </authorList>
    </citation>
    <scope>IDENTIFICATION</scope>
</reference>
<dbReference type="SUPFAM" id="SSF81631">
    <property type="entry name" value="PAP/OAS1 substrate-binding domain"/>
    <property type="match status" value="1"/>
</dbReference>
<feature type="region of interest" description="Disordered" evidence="3">
    <location>
        <begin position="143"/>
        <end position="165"/>
    </location>
</feature>
<feature type="domain" description="PAP-associated" evidence="4">
    <location>
        <begin position="44"/>
        <end position="96"/>
    </location>
</feature>
<dbReference type="Proteomes" id="UP000271162">
    <property type="component" value="Unassembled WGS sequence"/>
</dbReference>